<dbReference type="Pfam" id="PF12422">
    <property type="entry name" value="Condensin2nSMC"/>
    <property type="match status" value="1"/>
</dbReference>
<name>D8THX9_VOLCA</name>
<feature type="region of interest" description="Disordered" evidence="1">
    <location>
        <begin position="1151"/>
        <end position="1195"/>
    </location>
</feature>
<dbReference type="Proteomes" id="UP000001058">
    <property type="component" value="Unassembled WGS sequence"/>
</dbReference>
<feature type="region of interest" description="Disordered" evidence="1">
    <location>
        <begin position="1277"/>
        <end position="1331"/>
    </location>
</feature>
<dbReference type="KEGG" id="vcn:VOLCADRAFT_86123"/>
<feature type="compositionally biased region" description="Acidic residues" evidence="1">
    <location>
        <begin position="1283"/>
        <end position="1293"/>
    </location>
</feature>
<dbReference type="InterPro" id="IPR011989">
    <property type="entry name" value="ARM-like"/>
</dbReference>
<evidence type="ECO:0000256" key="1">
    <source>
        <dbReference type="SAM" id="MobiDB-lite"/>
    </source>
</evidence>
<feature type="region of interest" description="Disordered" evidence="1">
    <location>
        <begin position="1492"/>
        <end position="1533"/>
    </location>
</feature>
<feature type="compositionally biased region" description="Low complexity" evidence="1">
    <location>
        <begin position="604"/>
        <end position="613"/>
    </location>
</feature>
<feature type="compositionally biased region" description="Low complexity" evidence="1">
    <location>
        <begin position="1166"/>
        <end position="1182"/>
    </location>
</feature>
<dbReference type="GO" id="GO:0000796">
    <property type="term" value="C:condensin complex"/>
    <property type="evidence" value="ECO:0007669"/>
    <property type="project" value="TreeGrafter"/>
</dbReference>
<feature type="region of interest" description="Disordered" evidence="1">
    <location>
        <begin position="812"/>
        <end position="834"/>
    </location>
</feature>
<feature type="compositionally biased region" description="Basic residues" evidence="1">
    <location>
        <begin position="614"/>
        <end position="636"/>
    </location>
</feature>
<feature type="compositionally biased region" description="Basic residues" evidence="1">
    <location>
        <begin position="979"/>
        <end position="988"/>
    </location>
</feature>
<protein>
    <submittedName>
        <fullName evidence="2">Uncharacterized protein</fullName>
    </submittedName>
</protein>
<dbReference type="GO" id="GO:0005634">
    <property type="term" value="C:nucleus"/>
    <property type="evidence" value="ECO:0007669"/>
    <property type="project" value="InterPro"/>
</dbReference>
<evidence type="ECO:0000313" key="3">
    <source>
        <dbReference type="Proteomes" id="UP000001058"/>
    </source>
</evidence>
<feature type="region of interest" description="Disordered" evidence="1">
    <location>
        <begin position="963"/>
        <end position="1017"/>
    </location>
</feature>
<dbReference type="SUPFAM" id="SSF48371">
    <property type="entry name" value="ARM repeat"/>
    <property type="match status" value="1"/>
</dbReference>
<dbReference type="PANTHER" id="PTHR16199:SF4">
    <property type="entry name" value="CONDENSIN-2 COMPLEX SUBUNIT G2"/>
    <property type="match status" value="1"/>
</dbReference>
<dbReference type="RefSeq" id="XP_002946148.1">
    <property type="nucleotide sequence ID" value="XM_002946102.1"/>
</dbReference>
<evidence type="ECO:0000313" key="2">
    <source>
        <dbReference type="EMBL" id="EFJ53143.1"/>
    </source>
</evidence>
<dbReference type="InterPro" id="IPR016024">
    <property type="entry name" value="ARM-type_fold"/>
</dbReference>
<dbReference type="InParanoid" id="D8THX9"/>
<organism evidence="3">
    <name type="scientific">Volvox carteri f. nagariensis</name>
    <dbReference type="NCBI Taxonomy" id="3068"/>
    <lineage>
        <taxon>Eukaryota</taxon>
        <taxon>Viridiplantae</taxon>
        <taxon>Chlorophyta</taxon>
        <taxon>core chlorophytes</taxon>
        <taxon>Chlorophyceae</taxon>
        <taxon>CS clade</taxon>
        <taxon>Chlamydomonadales</taxon>
        <taxon>Volvocaceae</taxon>
        <taxon>Volvox</taxon>
    </lineage>
</organism>
<keyword evidence="3" id="KW-1185">Reference proteome</keyword>
<feature type="region of interest" description="Disordered" evidence="1">
    <location>
        <begin position="604"/>
        <end position="659"/>
    </location>
</feature>
<dbReference type="EMBL" id="GL378323">
    <property type="protein sequence ID" value="EFJ53143.1"/>
    <property type="molecule type" value="Genomic_DNA"/>
</dbReference>
<proteinExistence type="predicted"/>
<dbReference type="InterPro" id="IPR024741">
    <property type="entry name" value="Condensin2_G2"/>
</dbReference>
<gene>
    <name evidence="2" type="ORF">VOLCADRAFT_86123</name>
</gene>
<dbReference type="GO" id="GO:0000070">
    <property type="term" value="P:mitotic sister chromatid segregation"/>
    <property type="evidence" value="ECO:0007669"/>
    <property type="project" value="TreeGrafter"/>
</dbReference>
<reference evidence="2 3" key="1">
    <citation type="journal article" date="2010" name="Science">
        <title>Genomic analysis of organismal complexity in the multicellular green alga Volvox carteri.</title>
        <authorList>
            <person name="Prochnik S.E."/>
            <person name="Umen J."/>
            <person name="Nedelcu A.M."/>
            <person name="Hallmann A."/>
            <person name="Miller S.M."/>
            <person name="Nishii I."/>
            <person name="Ferris P."/>
            <person name="Kuo A."/>
            <person name="Mitros T."/>
            <person name="Fritz-Laylin L.K."/>
            <person name="Hellsten U."/>
            <person name="Chapman J."/>
            <person name="Simakov O."/>
            <person name="Rensing S.A."/>
            <person name="Terry A."/>
            <person name="Pangilinan J."/>
            <person name="Kapitonov V."/>
            <person name="Jurka J."/>
            <person name="Salamov A."/>
            <person name="Shapiro H."/>
            <person name="Schmutz J."/>
            <person name="Grimwood J."/>
            <person name="Lindquist E."/>
            <person name="Lucas S."/>
            <person name="Grigoriev I.V."/>
            <person name="Schmitt R."/>
            <person name="Kirk D."/>
            <person name="Rokhsar D.S."/>
        </authorList>
    </citation>
    <scope>NUCLEOTIDE SEQUENCE [LARGE SCALE GENOMIC DNA]</scope>
    <source>
        <strain evidence="3">f. Nagariensis / Eve</strain>
    </source>
</reference>
<sequence length="1576" mass="164659">MPRARPRQAGLALVSDLSEESFAEFLLKVSKKPKAGVEGIAELTRQQLLNVCTALALQVEKAVPAATDILAEGDIRAAEEAILILHGAAALALDLLTHSQQPPPEQLLDAAVILHDGVLITDMHPVLEKLQMEMQDAVMRLCCVWWERQLPGNESLVARTIPYALLRAIQSLDHNRTSMVHMCYIVRGALELLDFEDETIRDTKRLLLCAAMHPSFLREPEGRRFIAGLFKLEPQMTQELGAILRNQIPSGQRFALEAYGEILFRAWRDTVGPCAAVVEAELQGLMQAAILASTPALAGALRIVLNGLHSKRTLEKRLNPALVRLYDPILPRAFGAANAEVRRNAVHLLVAAFPIIDTDAPRDVNNVRLTQQLGFLMDGLADPCPFVREAAVEGCCRCLNFFWEIVPAPTSAKMISEMTCKLAYDGSSRVVRIAVLRGLCKLVDSQHAQPVLKKALPEISGLLQDRDPGVREALADLLVAVSGSRGLQFWGVVPPEELLEVIAVDKAPGVTRKISKMLVPSFFPNAQEGSARLGALLRSKPAAGLSFCRNMVARFYPRDPGVMGQASSSTEFTGSVPLEQILQFASQLAAHLLATAPRLGSSTTAAAAQQQTKRNGKAKAAKRQGKAGTKRAKKKAPAPPSSSSDGEGRGGEQQAATDAGADNGVAAAARNQTEDDEDVVLQECSAKELEEAVPGQTMMQLLKVAEEQLRKPQAVQLVLQMVASLHFTSGAKHVRATLFERLAAGTLPGCKAAAGDDETMELDGHRGPQGHDVGILSQMLKTLATGSNAPKLAALLAAALGVREPLPLRKPVASKKTAKAAAGDREGRSALDQLLGGSGGGMGLDGHGRNCDECDDDMICLGCKMLGSAGSEGRALLCGHPDCNAIIQAMQQLALAEADEIFRLAQTGAADEADSPAATQQDSDGAALLGDPWGALSRYCRAALHRAMAALYQQCNGGGGDGDDADDVNGMRTPASAGRKNRRSRSRLRNGSESGGEQPAPSKAAAEAEAETPGGGGAAAEAALSGFFEVVPVLELAMQACGRLTELVLAEPCVTAQLAALQYSQGLLRVLHVVHQTELLNISGQYVSTVSCLCNAQAVLAHTVLSGLADQPAGGSPQQQTCLAATLHVLLGLAQQMTDAVRSCGAAAAANCDDEGRSPSGRRTGAEVAASSEEGADADMGPGTTGEEREGELPPPGVAVEALLTSLMLLLCHGAVEPILKGPVRAGAAVLIAELLATTHRVSSSSWLGTLCRLAGQALASDPRVAVELQQVLLRPPRAQEAAEGDGGGEGDIADDRGADGEAAGGNGGEGAAAAVRPVRRRARGIGGQKKEATAAATAAAKALQDASAKVSELLLRESQAVGTVATVLVRVCVARKVHGRAMLLLARLAGKALIRAAAAGNSPGEEEPAKDAATGDVEAHGLMALGATALLTLCQAACPDAAAAPQQNHSRQLGPRARCGALAQEAAAQAARAEAEAAAKALDVLQRTVAAAAPPPQSQDKRAQAPELQPQDGSMGPQADNDRMGGGDDAAEAEAEAALVAAADLPIGLLQARLLARQLERRSCFEAARLIVIVV</sequence>
<accession>D8THX9</accession>
<dbReference type="GeneID" id="9624273"/>
<dbReference type="STRING" id="3068.D8THX9"/>
<dbReference type="OrthoDB" id="10062843at2759"/>
<dbReference type="eggNOG" id="KOG1949">
    <property type="taxonomic scope" value="Eukaryota"/>
</dbReference>
<dbReference type="Gene3D" id="1.25.10.10">
    <property type="entry name" value="Leucine-rich Repeat Variant"/>
    <property type="match status" value="1"/>
</dbReference>
<dbReference type="PANTHER" id="PTHR16199">
    <property type="entry name" value="CONDENSIN-2 COMPLEX SUBUNIT G2"/>
    <property type="match status" value="1"/>
</dbReference>